<dbReference type="EMBL" id="VTHL01000006">
    <property type="protein sequence ID" value="TYZ10963.1"/>
    <property type="molecule type" value="Genomic_DNA"/>
</dbReference>
<name>A0A5D6V551_9BACT</name>
<keyword evidence="3" id="KW-1185">Reference proteome</keyword>
<keyword evidence="1" id="KW-0732">Signal</keyword>
<comment type="caution">
    <text evidence="2">The sequence shown here is derived from an EMBL/GenBank/DDBJ whole genome shotgun (WGS) entry which is preliminary data.</text>
</comment>
<reference evidence="2 3" key="1">
    <citation type="submission" date="2019-08" db="EMBL/GenBank/DDBJ databases">
        <authorList>
            <person name="Seo M.-J."/>
        </authorList>
    </citation>
    <scope>NUCLEOTIDE SEQUENCE [LARGE SCALE GENOMIC DNA]</scope>
    <source>
        <strain evidence="2 3">KIGAM108</strain>
    </source>
</reference>
<evidence type="ECO:0000313" key="2">
    <source>
        <dbReference type="EMBL" id="TYZ10963.1"/>
    </source>
</evidence>
<dbReference type="RefSeq" id="WP_149070448.1">
    <property type="nucleotide sequence ID" value="NZ_VTHL01000006.1"/>
</dbReference>
<dbReference type="Gene3D" id="2.60.120.260">
    <property type="entry name" value="Galactose-binding domain-like"/>
    <property type="match status" value="1"/>
</dbReference>
<dbReference type="InterPro" id="IPR026444">
    <property type="entry name" value="Secre_tail"/>
</dbReference>
<proteinExistence type="predicted"/>
<gene>
    <name evidence="2" type="ORF">FY528_07880</name>
</gene>
<feature type="chain" id="PRO_5023099303" evidence="1">
    <location>
        <begin position="24"/>
        <end position="620"/>
    </location>
</feature>
<dbReference type="Proteomes" id="UP000322791">
    <property type="component" value="Unassembled WGS sequence"/>
</dbReference>
<dbReference type="NCBIfam" id="TIGR04183">
    <property type="entry name" value="Por_Secre_tail"/>
    <property type="match status" value="1"/>
</dbReference>
<sequence>MKRILTFFGILLGLMLATVGAWAQQVSPLAADPSRVAPPKHQAALARKAALSLPFFDDFAQQPEGVPNPEHWEPAGGTFVSNRFAVAPPSRNAATFDGLRANGQSYGSSSFYGDTDTLTSLPIDLSGLNTGSGVFLSFFWQAGSIVGAPSAASSSRTVALRLEFLNDAGTWQTIWTQRSTGQRTDFAQELFPVNESRYLHAGFRFRLHSQGNLAFTRDSWSIDYVKLDRNRSASDLTFLDFATSAPLTSLLKRYASMPAVQLAAAPNPAEELNDQTYTTINSFSIGQEPTPIEWAGTVKALPSGAELTYLVGNRSIDANSRQLPITGDLRTVANQLLTGTPQRIRHRIILDAKETNPLTLPNDTISRVTELADYYAYDDGTAEASVNLPALSGGSPSYFAYRIDLNRPDQVKGVLLYPELPSSAGRTITVAIWELDATGKPKEQAKASATFTIPATAGPTGFVEASFASPVPVSGSFLVGYGQPSTGQFIRFGLDLNSPVPTDYLYYQARGAWTTTSTTPAGAPMMRPVMTGTVTASQPAELAGALSLYPNPSSGVVRVQGRYTRATVLDALGRTVWQQPAAEAGQPELRLPASVPAGVYLVQLELPGGGRTSRRLVVAR</sequence>
<evidence type="ECO:0000313" key="3">
    <source>
        <dbReference type="Proteomes" id="UP000322791"/>
    </source>
</evidence>
<evidence type="ECO:0000256" key="1">
    <source>
        <dbReference type="SAM" id="SignalP"/>
    </source>
</evidence>
<organism evidence="2 3">
    <name type="scientific">Hymenobacter lutimineralis</name>
    <dbReference type="NCBI Taxonomy" id="2606448"/>
    <lineage>
        <taxon>Bacteria</taxon>
        <taxon>Pseudomonadati</taxon>
        <taxon>Bacteroidota</taxon>
        <taxon>Cytophagia</taxon>
        <taxon>Cytophagales</taxon>
        <taxon>Hymenobacteraceae</taxon>
        <taxon>Hymenobacter</taxon>
    </lineage>
</organism>
<dbReference type="AlphaFoldDB" id="A0A5D6V551"/>
<protein>
    <submittedName>
        <fullName evidence="2">T9SS type A sorting domain-containing protein</fullName>
    </submittedName>
</protein>
<feature type="signal peptide" evidence="1">
    <location>
        <begin position="1"/>
        <end position="23"/>
    </location>
</feature>
<accession>A0A5D6V551</accession>